<keyword evidence="6" id="KW-1185">Reference proteome</keyword>
<dbReference type="EMBL" id="JBHSDK010000028">
    <property type="protein sequence ID" value="MFC4337089.1"/>
    <property type="molecule type" value="Genomic_DNA"/>
</dbReference>
<evidence type="ECO:0000256" key="3">
    <source>
        <dbReference type="SAM" id="Phobius"/>
    </source>
</evidence>
<feature type="compositionally biased region" description="Basic and acidic residues" evidence="2">
    <location>
        <begin position="489"/>
        <end position="505"/>
    </location>
</feature>
<feature type="compositionally biased region" description="Basic residues" evidence="2">
    <location>
        <begin position="511"/>
        <end position="520"/>
    </location>
</feature>
<feature type="region of interest" description="Disordered" evidence="2">
    <location>
        <begin position="467"/>
        <end position="520"/>
    </location>
</feature>
<evidence type="ECO:0000313" key="6">
    <source>
        <dbReference type="Proteomes" id="UP001595823"/>
    </source>
</evidence>
<sequence length="520" mass="55558">MSVWQKFGQSFDRARQYLGTGSRSPSADGDEPKGPPPPPRDLIDFLRSVGIMLSISGDSTTKATTQLSQLAHAYGVMNIEVLVLPAGVFVRIELPDGNMSTDFAATPSTTLRLDQIADLYSLIKEAEETKLNPTIGLRRLREIQKKPPRFSPLVMVLGCALLAVGLGLTRNPPIAVVGTYALLGLIVGLTHMISFRFQTLSLALPVVSGTMVTIIAFSLPDAMTGGDPIKLLIPPLIIYLPGAALTIGTMELATGSIMAGSARMMYAFNVLFLLAFGIFIGYELMSPEYSPIQEQPIGQWVAWLGVAVTGMGYYFFLSAPKHSIIWVLISLYAVWLAMYTGQIFGSTLLGAFLAGLILPLVTYSIEQQKSGPPAQVTFFPAFWLVVPGALGLAGVSEFVTKVGIDAGIYDVITALVTVMSIALGVLVGSSLTQTRLGIVLSFDRALPTFKRITDKFLPVPADGPEGFAGSSAGELPGGAHAGSTAEEELFGREEGGHGGVGKEPKGYWLRGGRRRRRGDD</sequence>
<evidence type="ECO:0000259" key="4">
    <source>
        <dbReference type="Pfam" id="PF06738"/>
    </source>
</evidence>
<dbReference type="RefSeq" id="WP_380623684.1">
    <property type="nucleotide sequence ID" value="NZ_JBHSDK010000028.1"/>
</dbReference>
<feature type="domain" description="Threonine/serine exporter-like N-terminal" evidence="4">
    <location>
        <begin position="45"/>
        <end position="284"/>
    </location>
</feature>
<keyword evidence="3" id="KW-1133">Transmembrane helix</keyword>
<evidence type="ECO:0000256" key="2">
    <source>
        <dbReference type="SAM" id="MobiDB-lite"/>
    </source>
</evidence>
<keyword evidence="3" id="KW-0472">Membrane</keyword>
<feature type="transmembrane region" description="Helical" evidence="3">
    <location>
        <begin position="377"/>
        <end position="395"/>
    </location>
</feature>
<dbReference type="PANTHER" id="PTHR31082:SF4">
    <property type="entry name" value="PHEROMONE-REGULATED MEMBRANE PROTEIN 10"/>
    <property type="match status" value="1"/>
</dbReference>
<gene>
    <name evidence="5" type="ORF">ACFPET_17950</name>
</gene>
<dbReference type="Pfam" id="PF06738">
    <property type="entry name" value="ThrE"/>
    <property type="match status" value="1"/>
</dbReference>
<feature type="transmembrane region" description="Helical" evidence="3">
    <location>
        <begin position="323"/>
        <end position="341"/>
    </location>
</feature>
<feature type="transmembrane region" description="Helical" evidence="3">
    <location>
        <begin position="174"/>
        <end position="193"/>
    </location>
</feature>
<feature type="transmembrane region" description="Helical" evidence="3">
    <location>
        <begin position="231"/>
        <end position="253"/>
    </location>
</feature>
<accession>A0ABV8U1U5</accession>
<name>A0ABV8U1U5_9ACTN</name>
<reference evidence="6" key="1">
    <citation type="journal article" date="2019" name="Int. J. Syst. Evol. Microbiol.">
        <title>The Global Catalogue of Microorganisms (GCM) 10K type strain sequencing project: providing services to taxonomists for standard genome sequencing and annotation.</title>
        <authorList>
            <consortium name="The Broad Institute Genomics Platform"/>
            <consortium name="The Broad Institute Genome Sequencing Center for Infectious Disease"/>
            <person name="Wu L."/>
            <person name="Ma J."/>
        </authorList>
    </citation>
    <scope>NUCLEOTIDE SEQUENCE [LARGE SCALE GENOMIC DNA]</scope>
    <source>
        <strain evidence="6">IBRC-M 10908</strain>
    </source>
</reference>
<comment type="caution">
    <text evidence="5">The sequence shown here is derived from an EMBL/GenBank/DDBJ whole genome shotgun (WGS) entry which is preliminary data.</text>
</comment>
<comment type="similarity">
    <text evidence="1">Belongs to the ThrE exporter (TC 2.A.79) family.</text>
</comment>
<evidence type="ECO:0000256" key="1">
    <source>
        <dbReference type="ARBA" id="ARBA00034125"/>
    </source>
</evidence>
<evidence type="ECO:0000313" key="5">
    <source>
        <dbReference type="EMBL" id="MFC4337089.1"/>
    </source>
</evidence>
<keyword evidence="3" id="KW-0812">Transmembrane</keyword>
<feature type="region of interest" description="Disordered" evidence="2">
    <location>
        <begin position="15"/>
        <end position="39"/>
    </location>
</feature>
<organism evidence="5 6">
    <name type="scientific">Salininema proteolyticum</name>
    <dbReference type="NCBI Taxonomy" id="1607685"/>
    <lineage>
        <taxon>Bacteria</taxon>
        <taxon>Bacillati</taxon>
        <taxon>Actinomycetota</taxon>
        <taxon>Actinomycetes</taxon>
        <taxon>Glycomycetales</taxon>
        <taxon>Glycomycetaceae</taxon>
        <taxon>Salininema</taxon>
    </lineage>
</organism>
<dbReference type="PANTHER" id="PTHR31082">
    <property type="entry name" value="PHEROMONE-REGULATED MEMBRANE PROTEIN 10"/>
    <property type="match status" value="1"/>
</dbReference>
<protein>
    <submittedName>
        <fullName evidence="5">Threonine/serine exporter ThrE family protein</fullName>
    </submittedName>
</protein>
<feature type="transmembrane region" description="Helical" evidence="3">
    <location>
        <begin position="150"/>
        <end position="168"/>
    </location>
</feature>
<dbReference type="InterPro" id="IPR010619">
    <property type="entry name" value="ThrE-like_N"/>
</dbReference>
<feature type="transmembrane region" description="Helical" evidence="3">
    <location>
        <begin position="297"/>
        <end position="316"/>
    </location>
</feature>
<feature type="transmembrane region" description="Helical" evidence="3">
    <location>
        <begin position="407"/>
        <end position="427"/>
    </location>
</feature>
<feature type="transmembrane region" description="Helical" evidence="3">
    <location>
        <begin position="200"/>
        <end position="219"/>
    </location>
</feature>
<feature type="transmembrane region" description="Helical" evidence="3">
    <location>
        <begin position="265"/>
        <end position="285"/>
    </location>
</feature>
<dbReference type="InterPro" id="IPR051361">
    <property type="entry name" value="ThrE/Ser_Exporter"/>
</dbReference>
<dbReference type="Proteomes" id="UP001595823">
    <property type="component" value="Unassembled WGS sequence"/>
</dbReference>
<feature type="transmembrane region" description="Helical" evidence="3">
    <location>
        <begin position="347"/>
        <end position="365"/>
    </location>
</feature>
<proteinExistence type="inferred from homology"/>